<keyword evidence="3 6" id="KW-0479">Metal-binding</keyword>
<dbReference type="AlphaFoldDB" id="A0A191ZGR6"/>
<organism evidence="7 8">
    <name type="scientific">Halothiobacillus diazotrophicus</name>
    <dbReference type="NCBI Taxonomy" id="1860122"/>
    <lineage>
        <taxon>Bacteria</taxon>
        <taxon>Pseudomonadati</taxon>
        <taxon>Pseudomonadota</taxon>
        <taxon>Gammaproteobacteria</taxon>
        <taxon>Chromatiales</taxon>
        <taxon>Halothiobacillaceae</taxon>
        <taxon>Halothiobacillus</taxon>
    </lineage>
</organism>
<comment type="similarity">
    <text evidence="6">Belongs to the inorganic carbon transporter (TC 9.A.2) DabA family.</text>
</comment>
<evidence type="ECO:0000256" key="1">
    <source>
        <dbReference type="ARBA" id="ARBA00022448"/>
    </source>
</evidence>
<keyword evidence="5 6" id="KW-0472">Membrane</keyword>
<evidence type="ECO:0000256" key="2">
    <source>
        <dbReference type="ARBA" id="ARBA00022475"/>
    </source>
</evidence>
<dbReference type="GO" id="GO:0008270">
    <property type="term" value="F:zinc ion binding"/>
    <property type="evidence" value="ECO:0007669"/>
    <property type="project" value="UniProtKB-UniRule"/>
</dbReference>
<feature type="binding site" evidence="6">
    <location>
        <position position="721"/>
    </location>
    <ligand>
        <name>Zn(2+)</name>
        <dbReference type="ChEBI" id="CHEBI:29105"/>
    </ligand>
</feature>
<comment type="function">
    <text evidence="6">Part of an energy-coupled inorganic carbon pump.</text>
</comment>
<dbReference type="EMBL" id="CP016027">
    <property type="protein sequence ID" value="ANJ67055.1"/>
    <property type="molecule type" value="Genomic_DNA"/>
</dbReference>
<evidence type="ECO:0000256" key="4">
    <source>
        <dbReference type="ARBA" id="ARBA00022833"/>
    </source>
</evidence>
<dbReference type="KEGG" id="haz:A9404_06355"/>
<gene>
    <name evidence="6" type="primary">dabA</name>
    <name evidence="7" type="ORF">A9404_06355</name>
</gene>
<proteinExistence type="inferred from homology"/>
<evidence type="ECO:0000256" key="6">
    <source>
        <dbReference type="HAMAP-Rule" id="MF_01871"/>
    </source>
</evidence>
<name>A0A191ZGR6_9GAMM</name>
<feature type="binding site" evidence="6">
    <location>
        <position position="462"/>
    </location>
    <ligand>
        <name>Zn(2+)</name>
        <dbReference type="ChEBI" id="CHEBI:29105"/>
    </ligand>
</feature>
<keyword evidence="8" id="KW-1185">Reference proteome</keyword>
<comment type="subcellular location">
    <subcellularLocation>
        <location evidence="6">Cell membrane</location>
        <topology evidence="6">Peripheral membrane protein</topology>
    </subcellularLocation>
</comment>
<dbReference type="PANTHER" id="PTHR38344:SF1">
    <property type="entry name" value="INORGANIC CARBON TRANSPORTER SUBUNIT DABA-RELATED"/>
    <property type="match status" value="1"/>
</dbReference>
<accession>A0A191ZGR6</accession>
<keyword evidence="4 6" id="KW-0862">Zinc</keyword>
<sequence>MSRLPLGHRLKIRSMVHMAAEPIPNFWPMRTFIHHNPLHGLEHLPFEEAVRQGEHLFHARGFLPRADYQHYLNQGRVDRDSLRHSIQEFLADRDAIGDLDRTELLETLLCQTPEKVSRMRSLADADDIHHALRGETLRNGEITDLEALNARLQAQFPADRPLYEAIDALFGTDIGTTLDELVVKSCLDFFDEGQSTWGMPGRRDGLFTAWSALAKRNLRLFLRGLHIKQILAQDDTPEGTIAYILSELGIDEDHWDGLITRELTRLHGWAGFLRWRSSAKNYYWSTQYPADLIDFLAIRLVLGLALIREHARRKRTPDTLPKLSAYIEQHTAECYLRLAYHGGCVLPEFAHDVDDALAHRHPARVNRILPDYLQAQRVAEARRQAKALVDLASAAGQLDALKALDSAQIASLLALLQTFEENEGMAWLRAMETVYRNELLARLKPAPTVQREKRPFAQILFCIDVRSERVRRQLETVGDYQTFGIAGFFGVPVSFIGLGKGSEVNLCPVVVTPKNLVLEVPTGAEPMDAQFYTSAGHILHEMKSSVLSPYFTVEAAGLLFGFDMIGKTVAPYTYHRLRDRIEPEKTSTRLLVDKLTREQADSIVRALQRVMIVRAIHQDFGIEREALTDAIVRELREVAMGHQSGQTEFARQFALSQTAEEQFIERLREDYKINRSYVDLQMERLGRIGFTLDEQTYYVGQALRSIGLTENFSRFVILSGHGSTSDNNPYESALDCGACGGSHGLVSARVLAHMGNKPEVRRRLRKQGLDIPDDAWFVPMLHNTTTDALELHDLDLLPASHLVYLERLRNGLRAASRLSAAERLPTLVERVTPNTDALKAYRLIQRNASDWTQVRPEWGLARNASVIVGGRHLTEGVNLDGRTFLQSYDYRVDPKGRLLESILTGPLIVGQWINLEHYFSAVDNAHFGSGSKAYHNVACRFGVMTGNLSDLRTGLPAQSVLKDGRPYHEPIRLLAIVEAPVEHTLAAASRLPKVMSLITNGWITVVVIDPETGHRHFYDRGEWYDLGEGPIAAIPKQPPLAEELSV</sequence>
<dbReference type="PANTHER" id="PTHR38344">
    <property type="entry name" value="UPF0753 PROTEIN AQ_863"/>
    <property type="match status" value="1"/>
</dbReference>
<feature type="binding site" evidence="6">
    <location>
        <position position="736"/>
    </location>
    <ligand>
        <name>Zn(2+)</name>
        <dbReference type="ChEBI" id="CHEBI:29105"/>
    </ligand>
</feature>
<comment type="cofactor">
    <cofactor evidence="6">
        <name>Zn(2+)</name>
        <dbReference type="ChEBI" id="CHEBI:29105"/>
    </cofactor>
</comment>
<keyword evidence="2 6" id="KW-1003">Cell membrane</keyword>
<evidence type="ECO:0000313" key="8">
    <source>
        <dbReference type="Proteomes" id="UP000078596"/>
    </source>
</evidence>
<dbReference type="Proteomes" id="UP000078596">
    <property type="component" value="Chromosome"/>
</dbReference>
<dbReference type="RefSeq" id="WP_066099417.1">
    <property type="nucleotide sequence ID" value="NZ_CP016027.1"/>
</dbReference>
<dbReference type="GO" id="GO:0005886">
    <property type="term" value="C:plasma membrane"/>
    <property type="evidence" value="ECO:0007669"/>
    <property type="project" value="UniProtKB-SubCell"/>
</dbReference>
<feature type="binding site" evidence="6">
    <location>
        <position position="464"/>
    </location>
    <ligand>
        <name>Zn(2+)</name>
        <dbReference type="ChEBI" id="CHEBI:29105"/>
    </ligand>
</feature>
<comment type="subunit">
    <text evidence="6">Forms a complex with DabB.</text>
</comment>
<evidence type="ECO:0000256" key="5">
    <source>
        <dbReference type="ARBA" id="ARBA00023136"/>
    </source>
</evidence>
<evidence type="ECO:0000313" key="7">
    <source>
        <dbReference type="EMBL" id="ANJ67055.1"/>
    </source>
</evidence>
<evidence type="ECO:0000256" key="3">
    <source>
        <dbReference type="ARBA" id="ARBA00022723"/>
    </source>
</evidence>
<reference evidence="7 8" key="1">
    <citation type="submission" date="2016-06" db="EMBL/GenBank/DDBJ databases">
        <title>Insight into the functional genes involving in sulfur oxidation in Pearl River water.</title>
        <authorList>
            <person name="Luo J."/>
            <person name="Tan X."/>
            <person name="Lin W."/>
        </authorList>
    </citation>
    <scope>NUCLEOTIDE SEQUENCE [LARGE SCALE GENOMIC DNA]</scope>
    <source>
        <strain evidence="7 8">LS2</strain>
    </source>
</reference>
<dbReference type="Pfam" id="PF10070">
    <property type="entry name" value="DabA"/>
    <property type="match status" value="1"/>
</dbReference>
<dbReference type="STRING" id="1860122.A9404_06355"/>
<dbReference type="InterPro" id="IPR018752">
    <property type="entry name" value="DabA"/>
</dbReference>
<dbReference type="HAMAP" id="MF_01871">
    <property type="entry name" value="DabA"/>
    <property type="match status" value="1"/>
</dbReference>
<keyword evidence="1 6" id="KW-0813">Transport</keyword>
<protein>
    <recommendedName>
        <fullName evidence="6">Probable inorganic carbon transporter subunit DabA</fullName>
    </recommendedName>
</protein>